<dbReference type="InterPro" id="IPR003812">
    <property type="entry name" value="Fido"/>
</dbReference>
<dbReference type="KEGG" id="lgo:JCM16774_0168"/>
<evidence type="ECO:0000256" key="6">
    <source>
        <dbReference type="ARBA" id="ARBA00047939"/>
    </source>
</evidence>
<proteinExistence type="predicted"/>
<name>A0A510JA18_9FUSO</name>
<reference evidence="9 10" key="1">
    <citation type="submission" date="2019-07" db="EMBL/GenBank/DDBJ databases">
        <title>Complete Genome Sequence of Leptotrichia goodfellowii Strain JCM 16774.</title>
        <authorList>
            <person name="Watanabe S."/>
            <person name="Cui L."/>
        </authorList>
    </citation>
    <scope>NUCLEOTIDE SEQUENCE [LARGE SCALE GENOMIC DNA]</scope>
    <source>
        <strain evidence="9 10">JCM16774</strain>
    </source>
</reference>
<keyword evidence="3" id="KW-0547">Nucleotide-binding</keyword>
<accession>A0A510JA18</accession>
<dbReference type="EC" id="2.7.7.108" evidence="5"/>
<dbReference type="Proteomes" id="UP000321606">
    <property type="component" value="Chromosome"/>
</dbReference>
<dbReference type="GO" id="GO:0070733">
    <property type="term" value="F:AMPylase activity"/>
    <property type="evidence" value="ECO:0007669"/>
    <property type="project" value="UniProtKB-EC"/>
</dbReference>
<evidence type="ECO:0000256" key="3">
    <source>
        <dbReference type="ARBA" id="ARBA00022741"/>
    </source>
</evidence>
<dbReference type="GO" id="GO:0051302">
    <property type="term" value="P:regulation of cell division"/>
    <property type="evidence" value="ECO:0007669"/>
    <property type="project" value="TreeGrafter"/>
</dbReference>
<dbReference type="EMBL" id="AP019822">
    <property type="protein sequence ID" value="BBM35261.1"/>
    <property type="molecule type" value="Genomic_DNA"/>
</dbReference>
<dbReference type="PANTHER" id="PTHR39560:SF1">
    <property type="entry name" value="PROTEIN ADENYLYLTRANSFERASE FIC-RELATED"/>
    <property type="match status" value="1"/>
</dbReference>
<keyword evidence="1" id="KW-0808">Transferase</keyword>
<gene>
    <name evidence="9" type="ORF">JCM16774_0168</name>
</gene>
<evidence type="ECO:0000256" key="4">
    <source>
        <dbReference type="ARBA" id="ARBA00022840"/>
    </source>
</evidence>
<dbReference type="Pfam" id="PF02661">
    <property type="entry name" value="Fic"/>
    <property type="match status" value="1"/>
</dbReference>
<evidence type="ECO:0000256" key="7">
    <source>
        <dbReference type="ARBA" id="ARBA00048696"/>
    </source>
</evidence>
<keyword evidence="4" id="KW-0067">ATP-binding</keyword>
<dbReference type="SUPFAM" id="SSF140931">
    <property type="entry name" value="Fic-like"/>
    <property type="match status" value="1"/>
</dbReference>
<dbReference type="PANTHER" id="PTHR39560">
    <property type="entry name" value="PROTEIN ADENYLYLTRANSFERASE FIC-RELATED"/>
    <property type="match status" value="1"/>
</dbReference>
<dbReference type="NCBIfam" id="NF046029">
    <property type="entry name" value="ProtAdlyltaseNmFic"/>
    <property type="match status" value="1"/>
</dbReference>
<dbReference type="STRING" id="714315.GCA_000516535_00181"/>
<evidence type="ECO:0000259" key="8">
    <source>
        <dbReference type="PROSITE" id="PS51459"/>
    </source>
</evidence>
<dbReference type="PROSITE" id="PS51459">
    <property type="entry name" value="FIDO"/>
    <property type="match status" value="1"/>
</dbReference>
<dbReference type="GO" id="GO:0005524">
    <property type="term" value="F:ATP binding"/>
    <property type="evidence" value="ECO:0007669"/>
    <property type="project" value="UniProtKB-KW"/>
</dbReference>
<sequence length="204" mass="24457">MQMSKYDWKDNELKRMVSEKEEELLSKKRAKELYDKKIMENFEVGTFKGLQQIHEYLFKDIFEDAGKIREKNFSKGGVRFASAIFLKDNLKTLDKIPESTFENIIDKYVEMNILHPFNEGNGRSMRIWFDRMFIKNLGICIDWSKINPAEYLQAMEQSPVNTLELRTLLEKNITKDIDNREIYMHGINQSYKYENMYEYDIEKI</sequence>
<keyword evidence="2" id="KW-0548">Nucleotidyltransferase</keyword>
<organism evidence="9 10">
    <name type="scientific">Pseudoleptotrichia goodfellowii</name>
    <dbReference type="NCBI Taxonomy" id="157692"/>
    <lineage>
        <taxon>Bacteria</taxon>
        <taxon>Fusobacteriati</taxon>
        <taxon>Fusobacteriota</taxon>
        <taxon>Fusobacteriia</taxon>
        <taxon>Fusobacteriales</taxon>
        <taxon>Leptotrichiaceae</taxon>
        <taxon>Pseudoleptotrichia</taxon>
    </lineage>
</organism>
<comment type="catalytic activity">
    <reaction evidence="7">
        <text>L-tyrosyl-[protein] + ATP = O-(5'-adenylyl)-L-tyrosyl-[protein] + diphosphate</text>
        <dbReference type="Rhea" id="RHEA:54288"/>
        <dbReference type="Rhea" id="RHEA-COMP:10136"/>
        <dbReference type="Rhea" id="RHEA-COMP:13846"/>
        <dbReference type="ChEBI" id="CHEBI:30616"/>
        <dbReference type="ChEBI" id="CHEBI:33019"/>
        <dbReference type="ChEBI" id="CHEBI:46858"/>
        <dbReference type="ChEBI" id="CHEBI:83624"/>
        <dbReference type="EC" id="2.7.7.108"/>
    </reaction>
</comment>
<evidence type="ECO:0000256" key="5">
    <source>
        <dbReference type="ARBA" id="ARBA00034531"/>
    </source>
</evidence>
<protein>
    <recommendedName>
        <fullName evidence="5">protein adenylyltransferase</fullName>
        <ecNumber evidence="5">2.7.7.108</ecNumber>
    </recommendedName>
</protein>
<evidence type="ECO:0000256" key="2">
    <source>
        <dbReference type="ARBA" id="ARBA00022695"/>
    </source>
</evidence>
<dbReference type="AlphaFoldDB" id="A0A510JA18"/>
<dbReference type="Gene3D" id="1.10.3290.10">
    <property type="entry name" value="Fido-like domain"/>
    <property type="match status" value="1"/>
</dbReference>
<feature type="domain" description="Fido" evidence="8">
    <location>
        <begin position="45"/>
        <end position="171"/>
    </location>
</feature>
<evidence type="ECO:0000313" key="9">
    <source>
        <dbReference type="EMBL" id="BBM35261.1"/>
    </source>
</evidence>
<comment type="catalytic activity">
    <reaction evidence="6">
        <text>L-threonyl-[protein] + ATP = 3-O-(5'-adenylyl)-L-threonyl-[protein] + diphosphate</text>
        <dbReference type="Rhea" id="RHEA:54292"/>
        <dbReference type="Rhea" id="RHEA-COMP:11060"/>
        <dbReference type="Rhea" id="RHEA-COMP:13847"/>
        <dbReference type="ChEBI" id="CHEBI:30013"/>
        <dbReference type="ChEBI" id="CHEBI:30616"/>
        <dbReference type="ChEBI" id="CHEBI:33019"/>
        <dbReference type="ChEBI" id="CHEBI:138113"/>
        <dbReference type="EC" id="2.7.7.108"/>
    </reaction>
</comment>
<evidence type="ECO:0000256" key="1">
    <source>
        <dbReference type="ARBA" id="ARBA00022679"/>
    </source>
</evidence>
<dbReference type="InterPro" id="IPR036597">
    <property type="entry name" value="Fido-like_dom_sf"/>
</dbReference>
<evidence type="ECO:0000313" key="10">
    <source>
        <dbReference type="Proteomes" id="UP000321606"/>
    </source>
</evidence>